<keyword evidence="3" id="KW-1185">Reference proteome</keyword>
<keyword evidence="1" id="KW-0812">Transmembrane</keyword>
<reference evidence="2 3" key="1">
    <citation type="submission" date="2021-03" db="EMBL/GenBank/DDBJ databases">
        <title>Sequencing the genomes of 1000 actinobacteria strains.</title>
        <authorList>
            <person name="Klenk H.-P."/>
        </authorList>
    </citation>
    <scope>NUCLEOTIDE SEQUENCE [LARGE SCALE GENOMIC DNA]</scope>
    <source>
        <strain evidence="2 3">DSM 13468</strain>
    </source>
</reference>
<keyword evidence="1" id="KW-1133">Transmembrane helix</keyword>
<sequence length="126" mass="14176">MPTEPLLVFDGDCAFCTTWVRRLENALDRFPDAQPWQWLDLDELALSHDDVTHYVWLLAGGRRFRGHAAFAVLLQLQPQGILRFLGHLLVTMPFSWAASLGYSLIARFRHRLPGGTAACAMPRTAG</sequence>
<evidence type="ECO:0000313" key="2">
    <source>
        <dbReference type="EMBL" id="MBP2379912.1"/>
    </source>
</evidence>
<evidence type="ECO:0000313" key="3">
    <source>
        <dbReference type="Proteomes" id="UP000703720"/>
    </source>
</evidence>
<dbReference type="RefSeq" id="WP_210098905.1">
    <property type="nucleotide sequence ID" value="NZ_BAAAIO010000002.1"/>
</dbReference>
<feature type="transmembrane region" description="Helical" evidence="1">
    <location>
        <begin position="84"/>
        <end position="105"/>
    </location>
</feature>
<gene>
    <name evidence="2" type="ORF">JOF42_003407</name>
</gene>
<dbReference type="InterPro" id="IPR007263">
    <property type="entry name" value="DCC1-like"/>
</dbReference>
<name>A0ABS4WUM4_9MICO</name>
<dbReference type="EMBL" id="JAGIOA010000001">
    <property type="protein sequence ID" value="MBP2379912.1"/>
    <property type="molecule type" value="Genomic_DNA"/>
</dbReference>
<dbReference type="Pfam" id="PF04134">
    <property type="entry name" value="DCC1-like"/>
    <property type="match status" value="1"/>
</dbReference>
<comment type="caution">
    <text evidence="2">The sequence shown here is derived from an EMBL/GenBank/DDBJ whole genome shotgun (WGS) entry which is preliminary data.</text>
</comment>
<keyword evidence="1" id="KW-0472">Membrane</keyword>
<organism evidence="2 3">
    <name type="scientific">Microbacterium phyllosphaerae</name>
    <dbReference type="NCBI Taxonomy" id="124798"/>
    <lineage>
        <taxon>Bacteria</taxon>
        <taxon>Bacillati</taxon>
        <taxon>Actinomycetota</taxon>
        <taxon>Actinomycetes</taxon>
        <taxon>Micrococcales</taxon>
        <taxon>Microbacteriaceae</taxon>
        <taxon>Microbacterium</taxon>
    </lineage>
</organism>
<accession>A0ABS4WUM4</accession>
<protein>
    <submittedName>
        <fullName evidence="2">DCC family thiol-disulfide oxidoreductase YuxK</fullName>
    </submittedName>
</protein>
<evidence type="ECO:0000256" key="1">
    <source>
        <dbReference type="SAM" id="Phobius"/>
    </source>
</evidence>
<proteinExistence type="predicted"/>
<dbReference type="Proteomes" id="UP000703720">
    <property type="component" value="Unassembled WGS sequence"/>
</dbReference>